<gene>
    <name evidence="8" type="ORF">F53441_10884</name>
</gene>
<evidence type="ECO:0000259" key="7">
    <source>
        <dbReference type="Pfam" id="PF20684"/>
    </source>
</evidence>
<evidence type="ECO:0000256" key="5">
    <source>
        <dbReference type="ARBA" id="ARBA00038359"/>
    </source>
</evidence>
<evidence type="ECO:0000256" key="3">
    <source>
        <dbReference type="ARBA" id="ARBA00022989"/>
    </source>
</evidence>
<feature type="transmembrane region" description="Helical" evidence="6">
    <location>
        <begin position="100"/>
        <end position="120"/>
    </location>
</feature>
<dbReference type="InterPro" id="IPR049326">
    <property type="entry name" value="Rhodopsin_dom_fungi"/>
</dbReference>
<feature type="transmembrane region" description="Helical" evidence="6">
    <location>
        <begin position="179"/>
        <end position="198"/>
    </location>
</feature>
<dbReference type="OrthoDB" id="5273647at2759"/>
<feature type="transmembrane region" description="Helical" evidence="6">
    <location>
        <begin position="12"/>
        <end position="31"/>
    </location>
</feature>
<dbReference type="AlphaFoldDB" id="A0A8H4NRT9"/>
<dbReference type="Pfam" id="PF20684">
    <property type="entry name" value="Fung_rhodopsin"/>
    <property type="match status" value="1"/>
</dbReference>
<evidence type="ECO:0000256" key="2">
    <source>
        <dbReference type="ARBA" id="ARBA00022692"/>
    </source>
</evidence>
<evidence type="ECO:0000256" key="1">
    <source>
        <dbReference type="ARBA" id="ARBA00004141"/>
    </source>
</evidence>
<feature type="transmembrane region" description="Helical" evidence="6">
    <location>
        <begin position="43"/>
        <end position="67"/>
    </location>
</feature>
<dbReference type="GO" id="GO:0016020">
    <property type="term" value="C:membrane"/>
    <property type="evidence" value="ECO:0007669"/>
    <property type="project" value="UniProtKB-SubCell"/>
</dbReference>
<dbReference type="Proteomes" id="UP000605986">
    <property type="component" value="Unassembled WGS sequence"/>
</dbReference>
<reference evidence="8" key="1">
    <citation type="submission" date="2020-01" db="EMBL/GenBank/DDBJ databases">
        <title>Identification and distribution of gene clusters putatively required for synthesis of sphingolipid metabolism inhibitors in phylogenetically diverse species of the filamentous fungus Fusarium.</title>
        <authorList>
            <person name="Kim H.-S."/>
            <person name="Busman M."/>
            <person name="Brown D.W."/>
            <person name="Divon H."/>
            <person name="Uhlig S."/>
            <person name="Proctor R.H."/>
        </authorList>
    </citation>
    <scope>NUCLEOTIDE SEQUENCE</scope>
    <source>
        <strain evidence="8">NRRL 53441</strain>
    </source>
</reference>
<keyword evidence="9" id="KW-1185">Reference proteome</keyword>
<evidence type="ECO:0000313" key="9">
    <source>
        <dbReference type="Proteomes" id="UP000605986"/>
    </source>
</evidence>
<protein>
    <recommendedName>
        <fullName evidence="7">Rhodopsin domain-containing protein</fullName>
    </recommendedName>
</protein>
<comment type="subcellular location">
    <subcellularLocation>
        <location evidence="1">Membrane</location>
        <topology evidence="1">Multi-pass membrane protein</topology>
    </subcellularLocation>
</comment>
<keyword evidence="4 6" id="KW-0472">Membrane</keyword>
<keyword evidence="3 6" id="KW-1133">Transmembrane helix</keyword>
<comment type="similarity">
    <text evidence="5">Belongs to the SAT4 family.</text>
</comment>
<dbReference type="PANTHER" id="PTHR33048">
    <property type="entry name" value="PTH11-LIKE INTEGRAL MEMBRANE PROTEIN (AFU_ORTHOLOGUE AFUA_5G11245)"/>
    <property type="match status" value="1"/>
</dbReference>
<dbReference type="InterPro" id="IPR052337">
    <property type="entry name" value="SAT4-like"/>
</dbReference>
<name>A0A8H4NRT9_9HYPO</name>
<keyword evidence="2 6" id="KW-0812">Transmembrane</keyword>
<feature type="transmembrane region" description="Helical" evidence="6">
    <location>
        <begin position="210"/>
        <end position="230"/>
    </location>
</feature>
<organism evidence="8 9">
    <name type="scientific">Fusarium austroafricanum</name>
    <dbReference type="NCBI Taxonomy" id="2364996"/>
    <lineage>
        <taxon>Eukaryota</taxon>
        <taxon>Fungi</taxon>
        <taxon>Dikarya</taxon>
        <taxon>Ascomycota</taxon>
        <taxon>Pezizomycotina</taxon>
        <taxon>Sordariomycetes</taxon>
        <taxon>Hypocreomycetidae</taxon>
        <taxon>Hypocreales</taxon>
        <taxon>Nectriaceae</taxon>
        <taxon>Fusarium</taxon>
        <taxon>Fusarium concolor species complex</taxon>
    </lineage>
</organism>
<proteinExistence type="inferred from homology"/>
<dbReference type="EMBL" id="JAADJG010000529">
    <property type="protein sequence ID" value="KAF4445335.1"/>
    <property type="molecule type" value="Genomic_DNA"/>
</dbReference>
<evidence type="ECO:0000256" key="4">
    <source>
        <dbReference type="ARBA" id="ARBA00023136"/>
    </source>
</evidence>
<feature type="domain" description="Rhodopsin" evidence="7">
    <location>
        <begin position="27"/>
        <end position="237"/>
    </location>
</feature>
<accession>A0A8H4NRT9</accession>
<feature type="transmembrane region" description="Helical" evidence="6">
    <location>
        <begin position="132"/>
        <end position="159"/>
    </location>
</feature>
<evidence type="ECO:0000313" key="8">
    <source>
        <dbReference type="EMBL" id="KAF4445335.1"/>
    </source>
</evidence>
<sequence>MPLNPSGETVIATQWILLSIATGVILARLYLRLILQRRRLLLSDVFMCAAWASAVSLAVSDIIFYHIGVLRRGITLNLVGYDGSPEDVERFYKLYYFTNYPFYTTFYLSKAALLSVYLQIFPDFMVKRRRFIWAIIIYVAMGYVITILVLSLSCLPTWRNWSLSPERCSIEVIKVEFEISWALNITGDILIFILPWLVIPELVLRKNLRYSLYATFLLGLINIIFCIVRFAQIEQYGADLVITICLVDLALIVHRTLEFY</sequence>
<evidence type="ECO:0000256" key="6">
    <source>
        <dbReference type="SAM" id="Phobius"/>
    </source>
</evidence>
<dbReference type="PANTHER" id="PTHR33048:SF92">
    <property type="entry name" value="INTEGRAL MEMBRANE PROTEIN"/>
    <property type="match status" value="1"/>
</dbReference>
<comment type="caution">
    <text evidence="8">The sequence shown here is derived from an EMBL/GenBank/DDBJ whole genome shotgun (WGS) entry which is preliminary data.</text>
</comment>